<evidence type="ECO:0000313" key="14">
    <source>
        <dbReference type="EMBL" id="MCB4823035.1"/>
    </source>
</evidence>
<feature type="domain" description="PAS" evidence="12">
    <location>
        <begin position="25"/>
        <end position="66"/>
    </location>
</feature>
<evidence type="ECO:0000256" key="8">
    <source>
        <dbReference type="ARBA" id="ARBA00023012"/>
    </source>
</evidence>
<evidence type="ECO:0000259" key="12">
    <source>
        <dbReference type="PROSITE" id="PS50112"/>
    </source>
</evidence>
<proteinExistence type="predicted"/>
<feature type="domain" description="PAC" evidence="13">
    <location>
        <begin position="212"/>
        <end position="264"/>
    </location>
</feature>
<evidence type="ECO:0000259" key="13">
    <source>
        <dbReference type="PROSITE" id="PS50113"/>
    </source>
</evidence>
<feature type="domain" description="PAC" evidence="13">
    <location>
        <begin position="340"/>
        <end position="391"/>
    </location>
</feature>
<feature type="domain" description="PAS" evidence="12">
    <location>
        <begin position="137"/>
        <end position="210"/>
    </location>
</feature>
<dbReference type="SMART" id="SM00387">
    <property type="entry name" value="HATPase_c"/>
    <property type="match status" value="1"/>
</dbReference>
<evidence type="ECO:0000256" key="5">
    <source>
        <dbReference type="ARBA" id="ARBA00022741"/>
    </source>
</evidence>
<evidence type="ECO:0000256" key="9">
    <source>
        <dbReference type="PROSITE-ProRule" id="PRU00169"/>
    </source>
</evidence>
<dbReference type="EMBL" id="JAJAQI010000021">
    <property type="protein sequence ID" value="MCB4823035.1"/>
    <property type="molecule type" value="Genomic_DNA"/>
</dbReference>
<dbReference type="PROSITE" id="PS50113">
    <property type="entry name" value="PAC"/>
    <property type="match status" value="3"/>
</dbReference>
<evidence type="ECO:0000259" key="10">
    <source>
        <dbReference type="PROSITE" id="PS50109"/>
    </source>
</evidence>
<dbReference type="InterPro" id="IPR003594">
    <property type="entry name" value="HATPase_dom"/>
</dbReference>
<organism evidence="14 15">
    <name type="scientific">Roseicella aerolata</name>
    <dbReference type="NCBI Taxonomy" id="2883479"/>
    <lineage>
        <taxon>Bacteria</taxon>
        <taxon>Pseudomonadati</taxon>
        <taxon>Pseudomonadota</taxon>
        <taxon>Alphaproteobacteria</taxon>
        <taxon>Acetobacterales</taxon>
        <taxon>Roseomonadaceae</taxon>
        <taxon>Roseicella</taxon>
    </lineage>
</organism>
<dbReference type="InterPro" id="IPR013767">
    <property type="entry name" value="PAS_fold"/>
</dbReference>
<keyword evidence="5" id="KW-0547">Nucleotide-binding</keyword>
<dbReference type="SMART" id="SM00091">
    <property type="entry name" value="PAS"/>
    <property type="match status" value="3"/>
</dbReference>
<evidence type="ECO:0000256" key="4">
    <source>
        <dbReference type="ARBA" id="ARBA00022679"/>
    </source>
</evidence>
<evidence type="ECO:0000256" key="2">
    <source>
        <dbReference type="ARBA" id="ARBA00012438"/>
    </source>
</evidence>
<dbReference type="InterPro" id="IPR011006">
    <property type="entry name" value="CheY-like_superfamily"/>
</dbReference>
<feature type="domain" description="Histidine kinase" evidence="10">
    <location>
        <begin position="411"/>
        <end position="630"/>
    </location>
</feature>
<dbReference type="Pfam" id="PF02518">
    <property type="entry name" value="HATPase_c"/>
    <property type="match status" value="1"/>
</dbReference>
<dbReference type="InterPro" id="IPR001789">
    <property type="entry name" value="Sig_transdc_resp-reg_receiver"/>
</dbReference>
<dbReference type="NCBIfam" id="TIGR00229">
    <property type="entry name" value="sensory_box"/>
    <property type="match status" value="3"/>
</dbReference>
<evidence type="ECO:0000313" key="15">
    <source>
        <dbReference type="Proteomes" id="UP001139311"/>
    </source>
</evidence>
<dbReference type="Pfam" id="PF00989">
    <property type="entry name" value="PAS"/>
    <property type="match status" value="1"/>
</dbReference>
<dbReference type="SUPFAM" id="SSF47384">
    <property type="entry name" value="Homodimeric domain of signal transducing histidine kinase"/>
    <property type="match status" value="1"/>
</dbReference>
<dbReference type="CDD" id="cd00130">
    <property type="entry name" value="PAS"/>
    <property type="match status" value="3"/>
</dbReference>
<dbReference type="GO" id="GO:0005524">
    <property type="term" value="F:ATP binding"/>
    <property type="evidence" value="ECO:0007669"/>
    <property type="project" value="UniProtKB-KW"/>
</dbReference>
<keyword evidence="15" id="KW-1185">Reference proteome</keyword>
<dbReference type="InterPro" id="IPR000700">
    <property type="entry name" value="PAS-assoc_C"/>
</dbReference>
<comment type="caution">
    <text evidence="14">The sequence shown here is derived from an EMBL/GenBank/DDBJ whole genome shotgun (WGS) entry which is preliminary data.</text>
</comment>
<dbReference type="Pfam" id="PF13426">
    <property type="entry name" value="PAS_9"/>
    <property type="match status" value="2"/>
</dbReference>
<keyword evidence="4" id="KW-0808">Transferase</keyword>
<evidence type="ECO:0000256" key="6">
    <source>
        <dbReference type="ARBA" id="ARBA00022777"/>
    </source>
</evidence>
<dbReference type="SMART" id="SM00448">
    <property type="entry name" value="REC"/>
    <property type="match status" value="1"/>
</dbReference>
<dbReference type="PROSITE" id="PS50110">
    <property type="entry name" value="RESPONSE_REGULATORY"/>
    <property type="match status" value="1"/>
</dbReference>
<comment type="catalytic activity">
    <reaction evidence="1">
        <text>ATP + protein L-histidine = ADP + protein N-phospho-L-histidine.</text>
        <dbReference type="EC" id="2.7.13.3"/>
    </reaction>
</comment>
<sequence length="771" mass="84133">MEGILGTETRDRDQLLADAMADHAVYLLDPDGRVTSWNAAATRITGYAAEEIIGQPFARFFPEEDRAAGLPEAILAEAEASGRHESVGWRLRKDGSRIRALGVLDAVRDREGRLLGFAKVTRDMSAWRRVQDALTESERRFRLLVQGVTDYAIFMLDTEGRISSWNAGAERIKGYTAAEAIGSHFSRFYTAEDRRTDLPARALATAIRTGRFEGEGWRVRRDGARFWASVAIQPVRDDDGRLIGFAKVTRDITERRRAQQALEESERRFRLLVQGVTDYALFMLDLDGRVSNWNAGAERIKGYAEQEIVGQHFSRFFTEEDQAAGLPARALIIAAGEGRFECEGWRVRKDGSRFWASAVIDPIREDGKLVGFAKITRDITERRAVQQSLDTMREQLAQSQRLEAVGQLTGGVAHDFNNLLQIISGGLRLLQRRIPQEAAEAAGIIASVRHAVARGADLTGQLLAFSRRLPIRTEAIETAARVREAASLATRSLHGNIRVEVDVPDRLWTVVVDPAQFELALLNVAINARDAMPEGGLLRFEAENVTLEDARNGLEGDYVAVRVADTGTGIPKELMERVLEPFFTTKPPGQGTGLGLSQAYGFAKQSGGTLAIESEPGRGTTVTFYLPASLAAAPVAIGQARRQAADPARLRVLVVEDDPPLARLAVRLLEEAGHRATVVEDPEAALTLLGHGGAAGFDLVFTDMLAASGQHGPALAQEIRERWPTLPVLLATDAAEVPGPAALREVVLIRKPYAKAELAQAVAAAVKTAAG</sequence>
<keyword evidence="6" id="KW-0418">Kinase</keyword>
<accession>A0A9X1IDW7</accession>
<evidence type="ECO:0000256" key="3">
    <source>
        <dbReference type="ARBA" id="ARBA00022553"/>
    </source>
</evidence>
<keyword evidence="7" id="KW-0067">ATP-binding</keyword>
<feature type="domain" description="Response regulatory" evidence="11">
    <location>
        <begin position="651"/>
        <end position="766"/>
    </location>
</feature>
<dbReference type="InterPro" id="IPR035965">
    <property type="entry name" value="PAS-like_dom_sf"/>
</dbReference>
<dbReference type="InterPro" id="IPR000014">
    <property type="entry name" value="PAS"/>
</dbReference>
<dbReference type="PRINTS" id="PR00344">
    <property type="entry name" value="BCTRLSENSOR"/>
</dbReference>
<feature type="modified residue" description="4-aspartylphosphate" evidence="9">
    <location>
        <position position="703"/>
    </location>
</feature>
<evidence type="ECO:0000259" key="11">
    <source>
        <dbReference type="PROSITE" id="PS50110"/>
    </source>
</evidence>
<dbReference type="PROSITE" id="PS50112">
    <property type="entry name" value="PAS"/>
    <property type="match status" value="3"/>
</dbReference>
<dbReference type="EC" id="2.7.13.3" evidence="2"/>
<feature type="domain" description="PAC" evidence="13">
    <location>
        <begin position="84"/>
        <end position="136"/>
    </location>
</feature>
<dbReference type="GO" id="GO:0000155">
    <property type="term" value="F:phosphorelay sensor kinase activity"/>
    <property type="evidence" value="ECO:0007669"/>
    <property type="project" value="InterPro"/>
</dbReference>
<evidence type="ECO:0000256" key="1">
    <source>
        <dbReference type="ARBA" id="ARBA00000085"/>
    </source>
</evidence>
<gene>
    <name evidence="14" type="ORF">LHA35_14970</name>
</gene>
<dbReference type="SMART" id="SM00388">
    <property type="entry name" value="HisKA"/>
    <property type="match status" value="1"/>
</dbReference>
<dbReference type="PROSITE" id="PS50109">
    <property type="entry name" value="HIS_KIN"/>
    <property type="match status" value="1"/>
</dbReference>
<dbReference type="AlphaFoldDB" id="A0A9X1IDW7"/>
<dbReference type="InterPro" id="IPR004358">
    <property type="entry name" value="Sig_transdc_His_kin-like_C"/>
</dbReference>
<dbReference type="CDD" id="cd00082">
    <property type="entry name" value="HisKA"/>
    <property type="match status" value="1"/>
</dbReference>
<evidence type="ECO:0000256" key="7">
    <source>
        <dbReference type="ARBA" id="ARBA00022840"/>
    </source>
</evidence>
<dbReference type="Gene3D" id="3.40.50.2300">
    <property type="match status" value="1"/>
</dbReference>
<dbReference type="PANTHER" id="PTHR43065">
    <property type="entry name" value="SENSOR HISTIDINE KINASE"/>
    <property type="match status" value="1"/>
</dbReference>
<dbReference type="InterPro" id="IPR005467">
    <property type="entry name" value="His_kinase_dom"/>
</dbReference>
<dbReference type="SUPFAM" id="SSF52172">
    <property type="entry name" value="CheY-like"/>
    <property type="match status" value="1"/>
</dbReference>
<dbReference type="Gene3D" id="3.30.565.10">
    <property type="entry name" value="Histidine kinase-like ATPase, C-terminal domain"/>
    <property type="match status" value="1"/>
</dbReference>
<dbReference type="PANTHER" id="PTHR43065:SF49">
    <property type="entry name" value="HISTIDINE KINASE"/>
    <property type="match status" value="1"/>
</dbReference>
<dbReference type="Pfam" id="PF00072">
    <property type="entry name" value="Response_reg"/>
    <property type="match status" value="1"/>
</dbReference>
<dbReference type="Gene3D" id="1.10.287.130">
    <property type="match status" value="1"/>
</dbReference>
<dbReference type="InterPro" id="IPR036097">
    <property type="entry name" value="HisK_dim/P_sf"/>
</dbReference>
<dbReference type="SMART" id="SM00086">
    <property type="entry name" value="PAC"/>
    <property type="match status" value="3"/>
</dbReference>
<keyword evidence="3 9" id="KW-0597">Phosphoprotein</keyword>
<dbReference type="InterPro" id="IPR001610">
    <property type="entry name" value="PAC"/>
</dbReference>
<dbReference type="SUPFAM" id="SSF55785">
    <property type="entry name" value="PYP-like sensor domain (PAS domain)"/>
    <property type="match status" value="3"/>
</dbReference>
<dbReference type="SUPFAM" id="SSF55874">
    <property type="entry name" value="ATPase domain of HSP90 chaperone/DNA topoisomerase II/histidine kinase"/>
    <property type="match status" value="1"/>
</dbReference>
<keyword evidence="8" id="KW-0902">Two-component regulatory system</keyword>
<dbReference type="Proteomes" id="UP001139311">
    <property type="component" value="Unassembled WGS sequence"/>
</dbReference>
<name>A0A9X1IDW7_9PROT</name>
<feature type="domain" description="PAS" evidence="12">
    <location>
        <begin position="265"/>
        <end position="322"/>
    </location>
</feature>
<dbReference type="InterPro" id="IPR036890">
    <property type="entry name" value="HATPase_C_sf"/>
</dbReference>
<dbReference type="RefSeq" id="WP_226609212.1">
    <property type="nucleotide sequence ID" value="NZ_JAJAQI010000021.1"/>
</dbReference>
<dbReference type="GO" id="GO:0006355">
    <property type="term" value="P:regulation of DNA-templated transcription"/>
    <property type="evidence" value="ECO:0007669"/>
    <property type="project" value="InterPro"/>
</dbReference>
<dbReference type="InterPro" id="IPR003661">
    <property type="entry name" value="HisK_dim/P_dom"/>
</dbReference>
<protein>
    <recommendedName>
        <fullName evidence="2">histidine kinase</fullName>
        <ecNumber evidence="2">2.7.13.3</ecNumber>
    </recommendedName>
</protein>
<reference evidence="14" key="1">
    <citation type="submission" date="2021-10" db="EMBL/GenBank/DDBJ databases">
        <title>Roseicella aerolatum sp. nov., isolated from aerosols of e-waste dismantling site.</title>
        <authorList>
            <person name="Qin T."/>
        </authorList>
    </citation>
    <scope>NUCLEOTIDE SEQUENCE</scope>
    <source>
        <strain evidence="14">GB24</strain>
    </source>
</reference>
<dbReference type="Gene3D" id="3.30.450.20">
    <property type="entry name" value="PAS domain"/>
    <property type="match status" value="3"/>
</dbReference>